<evidence type="ECO:0000256" key="8">
    <source>
        <dbReference type="ARBA" id="ARBA00023080"/>
    </source>
</evidence>
<evidence type="ECO:0000256" key="7">
    <source>
        <dbReference type="ARBA" id="ARBA00022842"/>
    </source>
</evidence>
<dbReference type="SUPFAM" id="SSF56784">
    <property type="entry name" value="HAD-like"/>
    <property type="match status" value="1"/>
</dbReference>
<dbReference type="OrthoDB" id="10014216at2759"/>
<dbReference type="GO" id="GO:0000166">
    <property type="term" value="F:nucleotide binding"/>
    <property type="evidence" value="ECO:0007669"/>
    <property type="project" value="UniProtKB-KW"/>
</dbReference>
<dbReference type="GO" id="GO:0005737">
    <property type="term" value="C:cytoplasm"/>
    <property type="evidence" value="ECO:0007669"/>
    <property type="project" value="UniProtKB-SubCell"/>
</dbReference>
<dbReference type="Gene3D" id="3.40.50.1000">
    <property type="entry name" value="HAD superfamily/HAD-like"/>
    <property type="match status" value="1"/>
</dbReference>
<evidence type="ECO:0000256" key="9">
    <source>
        <dbReference type="RuleBase" id="RU361276"/>
    </source>
</evidence>
<gene>
    <name evidence="11" type="ORF">OXX778_LOCUS8691</name>
</gene>
<proteinExistence type="inferred from homology"/>
<dbReference type="GO" id="GO:0008253">
    <property type="term" value="F:5'-nucleotidase activity"/>
    <property type="evidence" value="ECO:0007669"/>
    <property type="project" value="UniProtKB-EC"/>
</dbReference>
<comment type="similarity">
    <text evidence="2 9">Belongs to the pyrimidine 5'-nucleotidase family.</text>
</comment>
<evidence type="ECO:0000256" key="10">
    <source>
        <dbReference type="SAM" id="Phobius"/>
    </source>
</evidence>
<keyword evidence="6 9" id="KW-0378">Hydrolase</keyword>
<dbReference type="GO" id="GO:0009117">
    <property type="term" value="P:nucleotide metabolic process"/>
    <property type="evidence" value="ECO:0007669"/>
    <property type="project" value="UniProtKB-KW"/>
</dbReference>
<keyword evidence="8 9" id="KW-0546">Nucleotide metabolism</keyword>
<accession>A0A813W533</accession>
<evidence type="ECO:0000256" key="5">
    <source>
        <dbReference type="ARBA" id="ARBA00022741"/>
    </source>
</evidence>
<dbReference type="SFLD" id="SFLDG01128">
    <property type="entry name" value="C1.4:_5'-Nucleotidase_Like"/>
    <property type="match status" value="1"/>
</dbReference>
<evidence type="ECO:0000313" key="11">
    <source>
        <dbReference type="EMBL" id="CAF0845780.1"/>
    </source>
</evidence>
<organism evidence="11 12">
    <name type="scientific">Brachionus calyciflorus</name>
    <dbReference type="NCBI Taxonomy" id="104777"/>
    <lineage>
        <taxon>Eukaryota</taxon>
        <taxon>Metazoa</taxon>
        <taxon>Spiralia</taxon>
        <taxon>Gnathifera</taxon>
        <taxon>Rotifera</taxon>
        <taxon>Eurotatoria</taxon>
        <taxon>Monogononta</taxon>
        <taxon>Pseudotrocha</taxon>
        <taxon>Ploima</taxon>
        <taxon>Brachionidae</taxon>
        <taxon>Brachionus</taxon>
    </lineage>
</organism>
<dbReference type="EC" id="3.1.3.5" evidence="3 9"/>
<dbReference type="InterPro" id="IPR023214">
    <property type="entry name" value="HAD_sf"/>
</dbReference>
<keyword evidence="10" id="KW-0812">Transmembrane</keyword>
<comment type="caution">
    <text evidence="11">The sequence shown here is derived from an EMBL/GenBank/DDBJ whole genome shotgun (WGS) entry which is preliminary data.</text>
</comment>
<dbReference type="NCBIfam" id="TIGR01544">
    <property type="entry name" value="HAD-SF-IE"/>
    <property type="match status" value="1"/>
</dbReference>
<evidence type="ECO:0000256" key="4">
    <source>
        <dbReference type="ARBA" id="ARBA00022723"/>
    </source>
</evidence>
<protein>
    <recommendedName>
        <fullName evidence="3 9">5'-nucleotidase</fullName>
        <ecNumber evidence="3 9">3.1.3.5</ecNumber>
    </recommendedName>
</protein>
<dbReference type="PANTHER" id="PTHR13045:SF0">
    <property type="entry name" value="7-METHYLGUANOSINE PHOSPHATE-SPECIFIC 5'-NUCLEOTIDASE"/>
    <property type="match status" value="1"/>
</dbReference>
<dbReference type="GO" id="GO:0000287">
    <property type="term" value="F:magnesium ion binding"/>
    <property type="evidence" value="ECO:0007669"/>
    <property type="project" value="InterPro"/>
</dbReference>
<comment type="catalytic activity">
    <reaction evidence="1 9">
        <text>a ribonucleoside 5'-phosphate + H2O = a ribonucleoside + phosphate</text>
        <dbReference type="Rhea" id="RHEA:12484"/>
        <dbReference type="ChEBI" id="CHEBI:15377"/>
        <dbReference type="ChEBI" id="CHEBI:18254"/>
        <dbReference type="ChEBI" id="CHEBI:43474"/>
        <dbReference type="ChEBI" id="CHEBI:58043"/>
        <dbReference type="EC" id="3.1.3.5"/>
    </reaction>
</comment>
<evidence type="ECO:0000256" key="6">
    <source>
        <dbReference type="ARBA" id="ARBA00022801"/>
    </source>
</evidence>
<keyword evidence="4" id="KW-0479">Metal-binding</keyword>
<dbReference type="SFLD" id="SFLDS00003">
    <property type="entry name" value="Haloacid_Dehalogenase"/>
    <property type="match status" value="1"/>
</dbReference>
<evidence type="ECO:0000313" key="12">
    <source>
        <dbReference type="Proteomes" id="UP000663879"/>
    </source>
</evidence>
<dbReference type="AlphaFoldDB" id="A0A813W533"/>
<dbReference type="Pfam" id="PF05822">
    <property type="entry name" value="UMPH-1"/>
    <property type="match status" value="1"/>
</dbReference>
<dbReference type="InterPro" id="IPR006434">
    <property type="entry name" value="Pyrimidine_nucleotidase_eu"/>
</dbReference>
<feature type="transmembrane region" description="Helical" evidence="10">
    <location>
        <begin position="33"/>
        <end position="52"/>
    </location>
</feature>
<keyword evidence="10" id="KW-0472">Membrane</keyword>
<dbReference type="FunFam" id="1.10.150.340:FF:000001">
    <property type="entry name" value="Cytosolic 5-nucleotidase 3-like"/>
    <property type="match status" value="1"/>
</dbReference>
<sequence length="359" mass="41217">MTTLSKIPNSLRQVFNLLNPATSTTHNFKNSKILITVSIGAIGISIAFNYLYARLKSLRKKRNHSNTFKLIEMIAELKGANVRIKNPDNVELVLQNLINSGKERLQVVSDFDRTISLCSYNGQTCLTSNAVIEMSRFVSPEIRKKFKELRDYYLPIEHDIKMTKEQKLPFMIEWWTKSLNLTLETQIESTDIKEIVRNSTTHLKNGCKWFFYTLERHDVPLLIFSAGIGNVIEEWITQECGSYKNMKIVSNFISFDEITKKINGFTGSLIHIFNKNEGVLLDTEYEKTIHNRPNVILLGDSLGDTEMANGFPSLNYILKIGFLNDKVDEFLPRYMDAFDIVIIKDDTFNVPNAILRAII</sequence>
<keyword evidence="12" id="KW-1185">Reference proteome</keyword>
<dbReference type="EMBL" id="CAJNOC010001218">
    <property type="protein sequence ID" value="CAF0845780.1"/>
    <property type="molecule type" value="Genomic_DNA"/>
</dbReference>
<keyword evidence="10" id="KW-1133">Transmembrane helix</keyword>
<dbReference type="Proteomes" id="UP000663879">
    <property type="component" value="Unassembled WGS sequence"/>
</dbReference>
<dbReference type="PANTHER" id="PTHR13045">
    <property type="entry name" value="5'-NUCLEOTIDASE"/>
    <property type="match status" value="1"/>
</dbReference>
<name>A0A813W533_9BILA</name>
<dbReference type="FunFam" id="3.40.50.1000:FF:000032">
    <property type="entry name" value="Cytosolic 5-nucleotidase 3-like"/>
    <property type="match status" value="1"/>
</dbReference>
<dbReference type="InterPro" id="IPR036412">
    <property type="entry name" value="HAD-like_sf"/>
</dbReference>
<keyword evidence="9" id="KW-0963">Cytoplasm</keyword>
<evidence type="ECO:0000256" key="1">
    <source>
        <dbReference type="ARBA" id="ARBA00000815"/>
    </source>
</evidence>
<dbReference type="Gene3D" id="1.10.150.340">
    <property type="entry name" value="Pyrimidine 5'-nucleotidase (UMPH-1), N-terminal domain"/>
    <property type="match status" value="1"/>
</dbReference>
<keyword evidence="7" id="KW-0460">Magnesium</keyword>
<evidence type="ECO:0000256" key="3">
    <source>
        <dbReference type="ARBA" id="ARBA00012643"/>
    </source>
</evidence>
<keyword evidence="5 9" id="KW-0547">Nucleotide-binding</keyword>
<comment type="subcellular location">
    <subcellularLocation>
        <location evidence="9">Cytoplasm</location>
    </subcellularLocation>
</comment>
<reference evidence="11" key="1">
    <citation type="submission" date="2021-02" db="EMBL/GenBank/DDBJ databases">
        <authorList>
            <person name="Nowell W R."/>
        </authorList>
    </citation>
    <scope>NUCLEOTIDE SEQUENCE</scope>
    <source>
        <strain evidence="11">Ploen Becks lab</strain>
    </source>
</reference>
<evidence type="ECO:0000256" key="2">
    <source>
        <dbReference type="ARBA" id="ARBA00008389"/>
    </source>
</evidence>